<sequence>YLDERLKELDEEKEELGKYQHLDKQRKSLEYAIFNKEVQDAQQKLAKIEEARTEVFEHSEKIYNEVLDAQEKSKDLENNLKDITMEHQNFIKEKEVIEKRRTKALKKQTELELDVKDLQEKISGNIGAKEYAAKQLETLKNEIQDTENKLKEISPLYDDLVQKEKDISKRIMEREKKLGILYQRQGRATQFSSKAARDKWLQKEIDDLERELSSNTTQASIHLMAQ</sequence>
<keyword evidence="3" id="KW-1185">Reference proteome</keyword>
<proteinExistence type="predicted"/>
<dbReference type="Proteomes" id="UP000242715">
    <property type="component" value="Unassembled WGS sequence"/>
</dbReference>
<name>A0A2Z6NBI7_TRISU</name>
<dbReference type="SUPFAM" id="SSF57997">
    <property type="entry name" value="Tropomyosin"/>
    <property type="match status" value="1"/>
</dbReference>
<keyword evidence="1" id="KW-0175">Coiled coil</keyword>
<feature type="non-terminal residue" evidence="2">
    <location>
        <position position="226"/>
    </location>
</feature>
<dbReference type="OrthoDB" id="431497at2759"/>
<organism evidence="2 3">
    <name type="scientific">Trifolium subterraneum</name>
    <name type="common">Subterranean clover</name>
    <dbReference type="NCBI Taxonomy" id="3900"/>
    <lineage>
        <taxon>Eukaryota</taxon>
        <taxon>Viridiplantae</taxon>
        <taxon>Streptophyta</taxon>
        <taxon>Embryophyta</taxon>
        <taxon>Tracheophyta</taxon>
        <taxon>Spermatophyta</taxon>
        <taxon>Magnoliopsida</taxon>
        <taxon>eudicotyledons</taxon>
        <taxon>Gunneridae</taxon>
        <taxon>Pentapetalae</taxon>
        <taxon>rosids</taxon>
        <taxon>fabids</taxon>
        <taxon>Fabales</taxon>
        <taxon>Fabaceae</taxon>
        <taxon>Papilionoideae</taxon>
        <taxon>50 kb inversion clade</taxon>
        <taxon>NPAAA clade</taxon>
        <taxon>Hologalegina</taxon>
        <taxon>IRL clade</taxon>
        <taxon>Trifolieae</taxon>
        <taxon>Trifolium</taxon>
    </lineage>
</organism>
<dbReference type="EMBL" id="DF973546">
    <property type="protein sequence ID" value="GAU34072.1"/>
    <property type="molecule type" value="Genomic_DNA"/>
</dbReference>
<feature type="non-terminal residue" evidence="2">
    <location>
        <position position="1"/>
    </location>
</feature>
<protein>
    <submittedName>
        <fullName evidence="2">Uncharacterized protein</fullName>
    </submittedName>
</protein>
<dbReference type="AlphaFoldDB" id="A0A2Z6NBI7"/>
<feature type="coiled-coil region" evidence="1">
    <location>
        <begin position="2"/>
        <end position="153"/>
    </location>
</feature>
<dbReference type="PANTHER" id="PTHR43977">
    <property type="entry name" value="STRUCTURAL MAINTENANCE OF CHROMOSOMES PROTEIN 3"/>
    <property type="match status" value="1"/>
</dbReference>
<evidence type="ECO:0000313" key="3">
    <source>
        <dbReference type="Proteomes" id="UP000242715"/>
    </source>
</evidence>
<gene>
    <name evidence="2" type="ORF">TSUD_255680</name>
</gene>
<evidence type="ECO:0000313" key="2">
    <source>
        <dbReference type="EMBL" id="GAU34072.1"/>
    </source>
</evidence>
<accession>A0A2Z6NBI7</accession>
<evidence type="ECO:0000256" key="1">
    <source>
        <dbReference type="SAM" id="Coils"/>
    </source>
</evidence>
<reference evidence="3" key="1">
    <citation type="journal article" date="2017" name="Front. Plant Sci.">
        <title>Climate Clever Clovers: New Paradigm to Reduce the Environmental Footprint of Ruminants by Breeding Low Methanogenic Forages Utilizing Haplotype Variation.</title>
        <authorList>
            <person name="Kaur P."/>
            <person name="Appels R."/>
            <person name="Bayer P.E."/>
            <person name="Keeble-Gagnere G."/>
            <person name="Wang J."/>
            <person name="Hirakawa H."/>
            <person name="Shirasawa K."/>
            <person name="Vercoe P."/>
            <person name="Stefanova K."/>
            <person name="Durmic Z."/>
            <person name="Nichols P."/>
            <person name="Revell C."/>
            <person name="Isobe S.N."/>
            <person name="Edwards D."/>
            <person name="Erskine W."/>
        </authorList>
    </citation>
    <scope>NUCLEOTIDE SEQUENCE [LARGE SCALE GENOMIC DNA]</scope>
    <source>
        <strain evidence="3">cv. Daliak</strain>
    </source>
</reference>